<organism evidence="2 3">
    <name type="scientific">Nonomuraea antimicrobica</name>
    <dbReference type="NCBI Taxonomy" id="561173"/>
    <lineage>
        <taxon>Bacteria</taxon>
        <taxon>Bacillati</taxon>
        <taxon>Actinomycetota</taxon>
        <taxon>Actinomycetes</taxon>
        <taxon>Streptosporangiales</taxon>
        <taxon>Streptosporangiaceae</taxon>
        <taxon>Nonomuraea</taxon>
    </lineage>
</organism>
<dbReference type="Gene3D" id="3.50.50.60">
    <property type="entry name" value="FAD/NAD(P)-binding domain"/>
    <property type="match status" value="1"/>
</dbReference>
<gene>
    <name evidence="2" type="ORF">GCM10022224_070990</name>
</gene>
<dbReference type="InterPro" id="IPR050982">
    <property type="entry name" value="Auxin_biosynth/cation_transpt"/>
</dbReference>
<protein>
    <submittedName>
        <fullName evidence="2">ArsO family NAD(P)H-dependent flavin-containing monooxygenase</fullName>
    </submittedName>
</protein>
<dbReference type="PANTHER" id="PTHR43539:SF78">
    <property type="entry name" value="FLAVIN-CONTAINING MONOOXYGENASE"/>
    <property type="match status" value="1"/>
</dbReference>
<evidence type="ECO:0000313" key="2">
    <source>
        <dbReference type="EMBL" id="GAA3695202.1"/>
    </source>
</evidence>
<keyword evidence="2" id="KW-0503">Monooxygenase</keyword>
<proteinExistence type="predicted"/>
<dbReference type="Proteomes" id="UP001500902">
    <property type="component" value="Unassembled WGS sequence"/>
</dbReference>
<dbReference type="RefSeq" id="WP_344888013.1">
    <property type="nucleotide sequence ID" value="NZ_BAAAZP010000145.1"/>
</dbReference>
<evidence type="ECO:0000256" key="1">
    <source>
        <dbReference type="ARBA" id="ARBA00023002"/>
    </source>
</evidence>
<dbReference type="InterPro" id="IPR036188">
    <property type="entry name" value="FAD/NAD-bd_sf"/>
</dbReference>
<sequence length="355" mass="37686">MDTIVIGAGQSGLAAARALRTAGRTPVILEAGHQPTGSWNSYYDSLTLFSPARYSAMPGQDFPGDGDHYPTRDEVVAYLQHYADSLDVEIRTGTRVTTVEADGAGGYLIHTAAGDTLPAMGVIAASGSFGNPYAPALPGQDGYTGQTLHVADYRNPKHHTGQRVVVVGGGNSAVQVAYELAEVATVTIASRQPLQLMPQIIGGKDVHHWHTTTGFDQFPPAWLARIASGTLVMDTGDYAAALTDGRLQRRPMFTALDGDHLLWTDGERERVDAVIYATGYRPHLDYLAPLGALDETGLPRHTGGISTTHLGLGYVGLEFQRSFASNTLRGVHHDAEHVAAPIAAYAGGVLSAYAL</sequence>
<dbReference type="PANTHER" id="PTHR43539">
    <property type="entry name" value="FLAVIN-BINDING MONOOXYGENASE-LIKE PROTEIN (AFU_ORTHOLOGUE AFUA_4G09220)"/>
    <property type="match status" value="1"/>
</dbReference>
<dbReference type="PRINTS" id="PR00368">
    <property type="entry name" value="FADPNR"/>
</dbReference>
<dbReference type="EMBL" id="BAAAZP010000145">
    <property type="protein sequence ID" value="GAA3695202.1"/>
    <property type="molecule type" value="Genomic_DNA"/>
</dbReference>
<comment type="caution">
    <text evidence="2">The sequence shown here is derived from an EMBL/GenBank/DDBJ whole genome shotgun (WGS) entry which is preliminary data.</text>
</comment>
<dbReference type="Pfam" id="PF13738">
    <property type="entry name" value="Pyr_redox_3"/>
    <property type="match status" value="1"/>
</dbReference>
<evidence type="ECO:0000313" key="3">
    <source>
        <dbReference type="Proteomes" id="UP001500902"/>
    </source>
</evidence>
<accession>A0ABP7CTT3</accession>
<dbReference type="PRINTS" id="PR00469">
    <property type="entry name" value="PNDRDTASEII"/>
</dbReference>
<keyword evidence="3" id="KW-1185">Reference proteome</keyword>
<dbReference type="SUPFAM" id="SSF51905">
    <property type="entry name" value="FAD/NAD(P)-binding domain"/>
    <property type="match status" value="2"/>
</dbReference>
<reference evidence="3" key="1">
    <citation type="journal article" date="2019" name="Int. J. Syst. Evol. Microbiol.">
        <title>The Global Catalogue of Microorganisms (GCM) 10K type strain sequencing project: providing services to taxonomists for standard genome sequencing and annotation.</title>
        <authorList>
            <consortium name="The Broad Institute Genomics Platform"/>
            <consortium name="The Broad Institute Genome Sequencing Center for Infectious Disease"/>
            <person name="Wu L."/>
            <person name="Ma J."/>
        </authorList>
    </citation>
    <scope>NUCLEOTIDE SEQUENCE [LARGE SCALE GENOMIC DNA]</scope>
    <source>
        <strain evidence="3">JCM 16904</strain>
    </source>
</reference>
<keyword evidence="1" id="KW-0560">Oxidoreductase</keyword>
<dbReference type="GO" id="GO:0004497">
    <property type="term" value="F:monooxygenase activity"/>
    <property type="evidence" value="ECO:0007669"/>
    <property type="project" value="UniProtKB-KW"/>
</dbReference>
<name>A0ABP7CTT3_9ACTN</name>